<sequence length="62" mass="7256">MSYSTRLQFTIHGGCTVQYYLILHHFFIAGTRSLFCTYLVISKPRKIIDGRLIIGKRQLCLY</sequence>
<proteinExistence type="evidence at transcript level"/>
<accession>I3RZI6</accession>
<reference evidence="3" key="2">
    <citation type="journal article" date="2018" name="Nat. Plants">
        <title>Whole-genome landscape of Medicago truncatula symbiotic genes.</title>
        <authorList>
            <person name="Pecrix Y."/>
            <person name="Gamas P."/>
            <person name="Carrere S."/>
        </authorList>
    </citation>
    <scope>NUCLEOTIDE SEQUENCE</scope>
    <source>
        <tissue evidence="3">Leaves</tissue>
    </source>
</reference>
<dbReference type="AlphaFoldDB" id="I3RZI6"/>
<dbReference type="Gramene" id="rna45101">
    <property type="protein sequence ID" value="RHN39107.1"/>
    <property type="gene ID" value="gene45101"/>
</dbReference>
<evidence type="ECO:0008006" key="4">
    <source>
        <dbReference type="Google" id="ProtNLM"/>
    </source>
</evidence>
<name>I3RZI6_MEDTR</name>
<gene>
    <name evidence="3" type="ORF">MtrunA17_Chr8g0340291</name>
</gene>
<protein>
    <recommendedName>
        <fullName evidence="4">Transmembrane protein</fullName>
    </recommendedName>
</protein>
<organism evidence="2">
    <name type="scientific">Medicago truncatula</name>
    <name type="common">Barrel medic</name>
    <name type="synonym">Medicago tribuloides</name>
    <dbReference type="NCBI Taxonomy" id="3880"/>
    <lineage>
        <taxon>Eukaryota</taxon>
        <taxon>Viridiplantae</taxon>
        <taxon>Streptophyta</taxon>
        <taxon>Embryophyta</taxon>
        <taxon>Tracheophyta</taxon>
        <taxon>Spermatophyta</taxon>
        <taxon>Magnoliopsida</taxon>
        <taxon>eudicotyledons</taxon>
        <taxon>Gunneridae</taxon>
        <taxon>Pentapetalae</taxon>
        <taxon>rosids</taxon>
        <taxon>fabids</taxon>
        <taxon>Fabales</taxon>
        <taxon>Fabaceae</taxon>
        <taxon>Papilionoideae</taxon>
        <taxon>50 kb inversion clade</taxon>
        <taxon>NPAAA clade</taxon>
        <taxon>Hologalegina</taxon>
        <taxon>IRL clade</taxon>
        <taxon>Trifolieae</taxon>
        <taxon>Medicago</taxon>
    </lineage>
</organism>
<dbReference type="EMBL" id="BT133633">
    <property type="protein sequence ID" value="AFK33428.1"/>
    <property type="molecule type" value="mRNA"/>
</dbReference>
<dbReference type="EMBL" id="PSQE01000008">
    <property type="protein sequence ID" value="RHN39107.1"/>
    <property type="molecule type" value="Genomic_DNA"/>
</dbReference>
<evidence type="ECO:0000256" key="1">
    <source>
        <dbReference type="SAM" id="Phobius"/>
    </source>
</evidence>
<evidence type="ECO:0000313" key="2">
    <source>
        <dbReference type="EMBL" id="AFK33428.1"/>
    </source>
</evidence>
<feature type="transmembrane region" description="Helical" evidence="1">
    <location>
        <begin position="20"/>
        <end position="41"/>
    </location>
</feature>
<reference evidence="2" key="1">
    <citation type="submission" date="2012-05" db="EMBL/GenBank/DDBJ databases">
        <authorList>
            <person name="Krishnakumar V."/>
            <person name="Cheung F."/>
            <person name="Xiao Y."/>
            <person name="Chan A."/>
            <person name="Moskal W.A."/>
            <person name="Town C.D."/>
        </authorList>
    </citation>
    <scope>NUCLEOTIDE SEQUENCE</scope>
</reference>
<keyword evidence="1" id="KW-0472">Membrane</keyword>
<keyword evidence="1" id="KW-1133">Transmembrane helix</keyword>
<dbReference type="Proteomes" id="UP000265566">
    <property type="component" value="Chromosome 8"/>
</dbReference>
<keyword evidence="1" id="KW-0812">Transmembrane</keyword>
<evidence type="ECO:0000313" key="3">
    <source>
        <dbReference type="EMBL" id="RHN39107.1"/>
    </source>
</evidence>